<dbReference type="AlphaFoldDB" id="A0AAN8PR29"/>
<keyword evidence="3 9" id="KW-0812">Transmembrane</keyword>
<feature type="transmembrane region" description="Helical" evidence="9">
    <location>
        <begin position="107"/>
        <end position="125"/>
    </location>
</feature>
<sequence length="332" mass="37689">MGHFENSTMNKTFDTPCGEAVCLSSGVLTMMETITIILCIAGIMGNLLTVFAIVTSPLKMNINSILIGNLSSADVLYCAMVLPFQAAAYHVNGWPLSDVMCMLHAAARLWLIGVNMMLLSAIALYRCLHITHIQSYHRFTTRVPFISVIALCWIFPLGFVITPLAGLWGSFSFQEMILRCTFTQNAEKSHKITVITLGYVIPCLFILICYARIGSVAYRTRKRVSRASIYRKQKAQRQSLRLTGMMLCIYCGFLFGTTPYFLTNLFDPKYKQPIAHLFAPFLAWLLYCVNPIIYTLMDKNFQNAYKRLLMMEVCKQDSPREDVDHETSYAHR</sequence>
<evidence type="ECO:0000256" key="5">
    <source>
        <dbReference type="ARBA" id="ARBA00023040"/>
    </source>
</evidence>
<evidence type="ECO:0000313" key="11">
    <source>
        <dbReference type="EMBL" id="KAK6175215.1"/>
    </source>
</evidence>
<evidence type="ECO:0000256" key="2">
    <source>
        <dbReference type="ARBA" id="ARBA00022475"/>
    </source>
</evidence>
<feature type="transmembrane region" description="Helical" evidence="9">
    <location>
        <begin position="192"/>
        <end position="218"/>
    </location>
</feature>
<keyword evidence="4 9" id="KW-1133">Transmembrane helix</keyword>
<gene>
    <name evidence="11" type="ORF">SNE40_013723</name>
</gene>
<proteinExistence type="predicted"/>
<feature type="transmembrane region" description="Helical" evidence="9">
    <location>
        <begin position="66"/>
        <end position="87"/>
    </location>
</feature>
<keyword evidence="6 9" id="KW-0472">Membrane</keyword>
<dbReference type="SUPFAM" id="SSF81321">
    <property type="entry name" value="Family A G protein-coupled receptor-like"/>
    <property type="match status" value="1"/>
</dbReference>
<evidence type="ECO:0000313" key="12">
    <source>
        <dbReference type="Proteomes" id="UP001347796"/>
    </source>
</evidence>
<dbReference type="GO" id="GO:0005886">
    <property type="term" value="C:plasma membrane"/>
    <property type="evidence" value="ECO:0007669"/>
    <property type="project" value="UniProtKB-SubCell"/>
</dbReference>
<evidence type="ECO:0000256" key="1">
    <source>
        <dbReference type="ARBA" id="ARBA00004651"/>
    </source>
</evidence>
<evidence type="ECO:0000256" key="3">
    <source>
        <dbReference type="ARBA" id="ARBA00022692"/>
    </source>
</evidence>
<dbReference type="PROSITE" id="PS50262">
    <property type="entry name" value="G_PROTEIN_RECEP_F1_2"/>
    <property type="match status" value="1"/>
</dbReference>
<dbReference type="PANTHER" id="PTHR24228:SF74">
    <property type="entry name" value="G-PROTEIN COUPLED RECEPTORS FAMILY 1 PROFILE DOMAIN-CONTAINING PROTEIN"/>
    <property type="match status" value="1"/>
</dbReference>
<keyword evidence="2" id="KW-1003">Cell membrane</keyword>
<dbReference type="InterPro" id="IPR017452">
    <property type="entry name" value="GPCR_Rhodpsn_7TM"/>
</dbReference>
<evidence type="ECO:0000259" key="10">
    <source>
        <dbReference type="PROSITE" id="PS50262"/>
    </source>
</evidence>
<dbReference type="Proteomes" id="UP001347796">
    <property type="component" value="Unassembled WGS sequence"/>
</dbReference>
<feature type="transmembrane region" description="Helical" evidence="9">
    <location>
        <begin position="33"/>
        <end position="54"/>
    </location>
</feature>
<accession>A0AAN8PR29</accession>
<keyword evidence="5" id="KW-0297">G-protein coupled receptor</keyword>
<evidence type="ECO:0000256" key="7">
    <source>
        <dbReference type="ARBA" id="ARBA00023170"/>
    </source>
</evidence>
<dbReference type="GO" id="GO:0004930">
    <property type="term" value="F:G protein-coupled receptor activity"/>
    <property type="evidence" value="ECO:0007669"/>
    <property type="project" value="UniProtKB-KW"/>
</dbReference>
<comment type="caution">
    <text evidence="11">The sequence shown here is derived from an EMBL/GenBank/DDBJ whole genome shotgun (WGS) entry which is preliminary data.</text>
</comment>
<feature type="transmembrane region" description="Helical" evidence="9">
    <location>
        <begin position="239"/>
        <end position="262"/>
    </location>
</feature>
<evidence type="ECO:0000256" key="8">
    <source>
        <dbReference type="ARBA" id="ARBA00023224"/>
    </source>
</evidence>
<name>A0AAN8PR29_PATCE</name>
<feature type="transmembrane region" description="Helical" evidence="9">
    <location>
        <begin position="274"/>
        <end position="297"/>
    </location>
</feature>
<evidence type="ECO:0000256" key="6">
    <source>
        <dbReference type="ARBA" id="ARBA00023136"/>
    </source>
</evidence>
<keyword evidence="8" id="KW-0807">Transducer</keyword>
<dbReference type="Gene3D" id="1.20.1070.10">
    <property type="entry name" value="Rhodopsin 7-helix transmembrane proteins"/>
    <property type="match status" value="1"/>
</dbReference>
<comment type="subcellular location">
    <subcellularLocation>
        <location evidence="1">Cell membrane</location>
        <topology evidence="1">Multi-pass membrane protein</topology>
    </subcellularLocation>
</comment>
<reference evidence="11 12" key="1">
    <citation type="submission" date="2024-01" db="EMBL/GenBank/DDBJ databases">
        <title>The genome of the rayed Mediterranean limpet Patella caerulea (Linnaeus, 1758).</title>
        <authorList>
            <person name="Anh-Thu Weber A."/>
            <person name="Halstead-Nussloch G."/>
        </authorList>
    </citation>
    <scope>NUCLEOTIDE SEQUENCE [LARGE SCALE GENOMIC DNA]</scope>
    <source>
        <strain evidence="11">AATW-2023a</strain>
        <tissue evidence="11">Whole specimen</tissue>
    </source>
</reference>
<feature type="transmembrane region" description="Helical" evidence="9">
    <location>
        <begin position="145"/>
        <end position="168"/>
    </location>
</feature>
<dbReference type="PRINTS" id="PR00237">
    <property type="entry name" value="GPCRRHODOPSN"/>
</dbReference>
<evidence type="ECO:0000256" key="9">
    <source>
        <dbReference type="SAM" id="Phobius"/>
    </source>
</evidence>
<feature type="domain" description="G-protein coupled receptors family 1 profile" evidence="10">
    <location>
        <begin position="45"/>
        <end position="294"/>
    </location>
</feature>
<dbReference type="EMBL" id="JAZGQO010000010">
    <property type="protein sequence ID" value="KAK6175215.1"/>
    <property type="molecule type" value="Genomic_DNA"/>
</dbReference>
<keyword evidence="7" id="KW-0675">Receptor</keyword>
<keyword evidence="12" id="KW-1185">Reference proteome</keyword>
<evidence type="ECO:0000256" key="4">
    <source>
        <dbReference type="ARBA" id="ARBA00022989"/>
    </source>
</evidence>
<protein>
    <recommendedName>
        <fullName evidence="10">G-protein coupled receptors family 1 profile domain-containing protein</fullName>
    </recommendedName>
</protein>
<dbReference type="InterPro" id="IPR000276">
    <property type="entry name" value="GPCR_Rhodpsn"/>
</dbReference>
<dbReference type="PANTHER" id="PTHR24228">
    <property type="entry name" value="B2 BRADYKININ RECEPTOR/ANGIOTENSIN II RECEPTOR"/>
    <property type="match status" value="1"/>
</dbReference>
<organism evidence="11 12">
    <name type="scientific">Patella caerulea</name>
    <name type="common">Rayed Mediterranean limpet</name>
    <dbReference type="NCBI Taxonomy" id="87958"/>
    <lineage>
        <taxon>Eukaryota</taxon>
        <taxon>Metazoa</taxon>
        <taxon>Spiralia</taxon>
        <taxon>Lophotrochozoa</taxon>
        <taxon>Mollusca</taxon>
        <taxon>Gastropoda</taxon>
        <taxon>Patellogastropoda</taxon>
        <taxon>Patelloidea</taxon>
        <taxon>Patellidae</taxon>
        <taxon>Patella</taxon>
    </lineage>
</organism>
<dbReference type="Pfam" id="PF00001">
    <property type="entry name" value="7tm_1"/>
    <property type="match status" value="1"/>
</dbReference>